<reference evidence="1 2" key="1">
    <citation type="submission" date="2017-06" db="EMBL/GenBank/DDBJ databases">
        <authorList>
            <person name="Kim H.J."/>
            <person name="Triplett B.A."/>
        </authorList>
    </citation>
    <scope>NUCLEOTIDE SEQUENCE [LARGE SCALE GENOMIC DNA]</scope>
    <source>
        <strain evidence="1 2">DSM 44272</strain>
    </source>
</reference>
<dbReference type="InterPro" id="IPR036388">
    <property type="entry name" value="WH-like_DNA-bd_sf"/>
</dbReference>
<name>A0A238XMI2_9ACTN</name>
<dbReference type="InterPro" id="IPR036390">
    <property type="entry name" value="WH_DNA-bd_sf"/>
</dbReference>
<proteinExistence type="predicted"/>
<keyword evidence="2" id="KW-1185">Reference proteome</keyword>
<dbReference type="SUPFAM" id="SSF46785">
    <property type="entry name" value="Winged helix' DNA-binding domain"/>
    <property type="match status" value="1"/>
</dbReference>
<sequence length="354" mass="36161">MLIPKDVWAALLESGVTVRPTGPAEVELVAAEGDAVAVTAVVERRPTALSPSHVRSHLLHGSPARGALLLVVPSASPAALDAAAAAGISVLVADPTGTSAVTGRIVLPDRTIELGAELPRPDAGQPPSRPGRRPWGALTVVRRLLTTGPATQVHLGRSAAVSQARVSQALSGLVADGLVRRTADAGRPRWAPADWDALVDWWLAHYPGPSGITTYWYGLAGVPEQARAAVAALSAAGMPAAVSGDVAADVIAPWRRPGRAIVYADPSGRPVHDELTAAGLTPSGAGEATLELIVPADPGVWPAPGTTAAEADPPLADPLQLLWDVARAPGADVDQAVTALRRVLKARAAAAASR</sequence>
<dbReference type="EMBL" id="FZNO01000014">
    <property type="protein sequence ID" value="SNR59564.1"/>
    <property type="molecule type" value="Genomic_DNA"/>
</dbReference>
<evidence type="ECO:0008006" key="3">
    <source>
        <dbReference type="Google" id="ProtNLM"/>
    </source>
</evidence>
<evidence type="ECO:0000313" key="2">
    <source>
        <dbReference type="Proteomes" id="UP000198403"/>
    </source>
</evidence>
<dbReference type="OrthoDB" id="3338463at2"/>
<protein>
    <recommendedName>
        <fullName evidence="3">MarR family protein</fullName>
    </recommendedName>
</protein>
<dbReference type="Gene3D" id="1.10.10.10">
    <property type="entry name" value="Winged helix-like DNA-binding domain superfamily/Winged helix DNA-binding domain"/>
    <property type="match status" value="1"/>
</dbReference>
<evidence type="ECO:0000313" key="1">
    <source>
        <dbReference type="EMBL" id="SNR59564.1"/>
    </source>
</evidence>
<organism evidence="1 2">
    <name type="scientific">Blastococcus mobilis</name>
    <dbReference type="NCBI Taxonomy" id="1938746"/>
    <lineage>
        <taxon>Bacteria</taxon>
        <taxon>Bacillati</taxon>
        <taxon>Actinomycetota</taxon>
        <taxon>Actinomycetes</taxon>
        <taxon>Geodermatophilales</taxon>
        <taxon>Geodermatophilaceae</taxon>
        <taxon>Blastococcus</taxon>
    </lineage>
</organism>
<dbReference type="Proteomes" id="UP000198403">
    <property type="component" value="Unassembled WGS sequence"/>
</dbReference>
<gene>
    <name evidence="1" type="ORF">SAMN06272737_11494</name>
</gene>
<dbReference type="RefSeq" id="WP_141137502.1">
    <property type="nucleotide sequence ID" value="NZ_FZNO01000014.1"/>
</dbReference>
<accession>A0A238XMI2</accession>
<dbReference type="AlphaFoldDB" id="A0A238XMI2"/>